<evidence type="ECO:0000313" key="2">
    <source>
        <dbReference type="Proteomes" id="UP000054248"/>
    </source>
</evidence>
<dbReference type="HOGENOM" id="CLU_2456418_0_0_1"/>
<sequence>MGCLRSAGGRSLTIKRANLSKPDCQVHLYLDAGEFYLTNQHCALRETGGIWALGSMYVYLDIKHWFCDTRAISTTGSRPQNAGFIRVSQ</sequence>
<organism evidence="1 2">
    <name type="scientific">Tulasnella calospora MUT 4182</name>
    <dbReference type="NCBI Taxonomy" id="1051891"/>
    <lineage>
        <taxon>Eukaryota</taxon>
        <taxon>Fungi</taxon>
        <taxon>Dikarya</taxon>
        <taxon>Basidiomycota</taxon>
        <taxon>Agaricomycotina</taxon>
        <taxon>Agaricomycetes</taxon>
        <taxon>Cantharellales</taxon>
        <taxon>Tulasnellaceae</taxon>
        <taxon>Tulasnella</taxon>
    </lineage>
</organism>
<dbReference type="EMBL" id="KN823132">
    <property type="protein sequence ID" value="KIO21628.1"/>
    <property type="molecule type" value="Genomic_DNA"/>
</dbReference>
<name>A0A0C3KJH6_9AGAM</name>
<accession>A0A0C3KJH6</accession>
<dbReference type="Proteomes" id="UP000054248">
    <property type="component" value="Unassembled WGS sequence"/>
</dbReference>
<reference evidence="2" key="2">
    <citation type="submission" date="2015-01" db="EMBL/GenBank/DDBJ databases">
        <title>Evolutionary Origins and Diversification of the Mycorrhizal Mutualists.</title>
        <authorList>
            <consortium name="DOE Joint Genome Institute"/>
            <consortium name="Mycorrhizal Genomics Consortium"/>
            <person name="Kohler A."/>
            <person name="Kuo A."/>
            <person name="Nagy L.G."/>
            <person name="Floudas D."/>
            <person name="Copeland A."/>
            <person name="Barry K.W."/>
            <person name="Cichocki N."/>
            <person name="Veneault-Fourrey C."/>
            <person name="LaButti K."/>
            <person name="Lindquist E.A."/>
            <person name="Lipzen A."/>
            <person name="Lundell T."/>
            <person name="Morin E."/>
            <person name="Murat C."/>
            <person name="Riley R."/>
            <person name="Ohm R."/>
            <person name="Sun H."/>
            <person name="Tunlid A."/>
            <person name="Henrissat B."/>
            <person name="Grigoriev I.V."/>
            <person name="Hibbett D.S."/>
            <person name="Martin F."/>
        </authorList>
    </citation>
    <scope>NUCLEOTIDE SEQUENCE [LARGE SCALE GENOMIC DNA]</scope>
    <source>
        <strain evidence="2">MUT 4182</strain>
    </source>
</reference>
<protein>
    <submittedName>
        <fullName evidence="1">Uncharacterized protein</fullName>
    </submittedName>
</protein>
<proteinExistence type="predicted"/>
<gene>
    <name evidence="1" type="ORF">M407DRAFT_124981</name>
</gene>
<reference evidence="1 2" key="1">
    <citation type="submission" date="2014-04" db="EMBL/GenBank/DDBJ databases">
        <authorList>
            <consortium name="DOE Joint Genome Institute"/>
            <person name="Kuo A."/>
            <person name="Girlanda M."/>
            <person name="Perotto S."/>
            <person name="Kohler A."/>
            <person name="Nagy L.G."/>
            <person name="Floudas D."/>
            <person name="Copeland A."/>
            <person name="Barry K.W."/>
            <person name="Cichocki N."/>
            <person name="Veneault-Fourrey C."/>
            <person name="LaButti K."/>
            <person name="Lindquist E.A."/>
            <person name="Lipzen A."/>
            <person name="Lundell T."/>
            <person name="Morin E."/>
            <person name="Murat C."/>
            <person name="Sun H."/>
            <person name="Tunlid A."/>
            <person name="Henrissat B."/>
            <person name="Grigoriev I.V."/>
            <person name="Hibbett D.S."/>
            <person name="Martin F."/>
            <person name="Nordberg H.P."/>
            <person name="Cantor M.N."/>
            <person name="Hua S.X."/>
        </authorList>
    </citation>
    <scope>NUCLEOTIDE SEQUENCE [LARGE SCALE GENOMIC DNA]</scope>
    <source>
        <strain evidence="1 2">MUT 4182</strain>
    </source>
</reference>
<evidence type="ECO:0000313" key="1">
    <source>
        <dbReference type="EMBL" id="KIO21628.1"/>
    </source>
</evidence>
<keyword evidence="2" id="KW-1185">Reference proteome</keyword>
<dbReference type="AlphaFoldDB" id="A0A0C3KJH6"/>